<evidence type="ECO:0000256" key="5">
    <source>
        <dbReference type="ARBA" id="ARBA00022801"/>
    </source>
</evidence>
<dbReference type="InterPro" id="IPR034720">
    <property type="entry name" value="Viral_alk_exo"/>
</dbReference>
<dbReference type="Pfam" id="PF01771">
    <property type="entry name" value="Viral_alk_exo"/>
    <property type="match status" value="1"/>
</dbReference>
<feature type="region of interest" description="Disordered" evidence="8">
    <location>
        <begin position="1"/>
        <end position="62"/>
    </location>
</feature>
<keyword evidence="5" id="KW-0378">Hydrolase</keyword>
<name>A0AAU0K882_9ALPH</name>
<keyword evidence="7" id="KW-1035">Host cytoplasm</keyword>
<dbReference type="HAMAP" id="MF_04009">
    <property type="entry name" value="HSV_AN"/>
    <property type="match status" value="1"/>
</dbReference>
<dbReference type="GO" id="GO:0004527">
    <property type="term" value="F:exonuclease activity"/>
    <property type="evidence" value="ECO:0007669"/>
    <property type="project" value="UniProtKB-KW"/>
</dbReference>
<keyword evidence="4" id="KW-0255">Endonuclease</keyword>
<dbReference type="Gene3D" id="3.90.320.10">
    <property type="match status" value="1"/>
</dbReference>
<keyword evidence="2" id="KW-0945">Host-virus interaction</keyword>
<dbReference type="GO" id="GO:0003677">
    <property type="term" value="F:DNA binding"/>
    <property type="evidence" value="ECO:0007669"/>
    <property type="project" value="InterPro"/>
</dbReference>
<organism evidence="9">
    <name type="scientific">Anatid alphaherpesvirus 2</name>
    <dbReference type="NCBI Taxonomy" id="3080522"/>
    <lineage>
        <taxon>Viruses</taxon>
        <taxon>Duplodnaviria</taxon>
        <taxon>Heunggongvirae</taxon>
        <taxon>Peploviricota</taxon>
        <taxon>Herviviricetes</taxon>
        <taxon>Herpesvirales</taxon>
        <taxon>Orthoherpesviridae</taxon>
        <taxon>Alphaherpesvirinae</taxon>
    </lineage>
</organism>
<dbReference type="InterPro" id="IPR011335">
    <property type="entry name" value="Restrct_endonuc-II-like"/>
</dbReference>
<dbReference type="InterPro" id="IPR011604">
    <property type="entry name" value="PDDEXK-like_dom_sf"/>
</dbReference>
<evidence type="ECO:0000256" key="7">
    <source>
        <dbReference type="ARBA" id="ARBA00023200"/>
    </source>
</evidence>
<dbReference type="GO" id="GO:0004519">
    <property type="term" value="F:endonuclease activity"/>
    <property type="evidence" value="ECO:0007669"/>
    <property type="project" value="UniProtKB-KW"/>
</dbReference>
<evidence type="ECO:0000313" key="9">
    <source>
        <dbReference type="EMBL" id="WOL23289.1"/>
    </source>
</evidence>
<proteinExistence type="inferred from homology"/>
<keyword evidence="3" id="KW-0540">Nuclease</keyword>
<feature type="compositionally biased region" description="Low complexity" evidence="8">
    <location>
        <begin position="19"/>
        <end position="32"/>
    </location>
</feature>
<evidence type="ECO:0000256" key="6">
    <source>
        <dbReference type="ARBA" id="ARBA00022839"/>
    </source>
</evidence>
<dbReference type="PRINTS" id="PR00924">
    <property type="entry name" value="ALKEXNUCLASE"/>
</dbReference>
<evidence type="ECO:0000256" key="8">
    <source>
        <dbReference type="SAM" id="MobiDB-lite"/>
    </source>
</evidence>
<keyword evidence="6 9" id="KW-0269">Exonuclease</keyword>
<protein>
    <submittedName>
        <fullName evidence="9">Viral alkaline exonuclease</fullName>
    </submittedName>
</protein>
<dbReference type="SUPFAM" id="SSF52980">
    <property type="entry name" value="Restriction endonuclease-like"/>
    <property type="match status" value="1"/>
</dbReference>
<dbReference type="EMBL" id="OR540300">
    <property type="protein sequence ID" value="WOL23289.1"/>
    <property type="molecule type" value="Genomic_DNA"/>
</dbReference>
<keyword evidence="1" id="KW-1048">Host nucleus</keyword>
<evidence type="ECO:0000256" key="4">
    <source>
        <dbReference type="ARBA" id="ARBA00022759"/>
    </source>
</evidence>
<evidence type="ECO:0000256" key="2">
    <source>
        <dbReference type="ARBA" id="ARBA00022581"/>
    </source>
</evidence>
<evidence type="ECO:0000256" key="1">
    <source>
        <dbReference type="ARBA" id="ARBA00022562"/>
    </source>
</evidence>
<dbReference type="InterPro" id="IPR001616">
    <property type="entry name" value="Herpes_alk_exo"/>
</dbReference>
<accession>A0AAU0K882</accession>
<sequence length="599" mass="64930">MIVIGPSPTADRQEGEPAEGVPVVREPTPVVPEDSDYSPTASPRYGKRRRRSGESDDASVFGRGAGDGADDLVYCGEVIGGRFGPVPACLSASIHSYDFYEYMYSEARRLLADGDAEGFASRPVEPIYHRLMYVLRLLRTMDSEGMTISAAEMAFGGASSASDASELKAALGSEEAARNVCLAVEAETTPQAGCDLWTILRKCLMTASTIKWDRRGPKCEPDLRVVDTATRSGPPSNSIAFGNANESLARSALVACVLGPGYAKTPDGLDPSRLDDADAAFTFDAAAALDSEPYSCGLLIDPRTGMIGASMDVLACDRGGDGLLRPHPLEKTLEIYEIKCRAKYLFVPGSNTEPAMCYDRLMRERSPGAFRRFIMSIKRPCVEYFTQARGTPGTCEALATCHDDWKTWAGPEPTRPGVRARRARCGEVDTRHLELNKAGRSSVWLFSDPDLDTLEIGPLPWSTGELSLDVPIFANPRHQNFKQILVQAYVLAAYYPDRTIAPHLVTFIGRERRRDELGRRFTLLGPSTVGCVGSGQTVSPEQAIPVALVVTPVRLDESLFGLIEEAGREAFSIASEEIWAKSRLPSTDPLPSAAATTNS</sequence>
<reference evidence="9" key="1">
    <citation type="submission" date="2024-06" db="EMBL/GenBank/DDBJ databases">
        <title>Multidecadal high mortality disease events in Australian domestic geese associated with an alphaherpesvirus, designated Anatid alphaherpesvirus 2.</title>
        <authorList>
            <person name="Kelly-Bosma M."/>
            <person name="Neave M.J."/>
        </authorList>
    </citation>
    <scope>NUCLEOTIDE SEQUENCE</scope>
    <source>
        <strain evidence="9">ACDP 22-00165</strain>
    </source>
</reference>
<evidence type="ECO:0000256" key="3">
    <source>
        <dbReference type="ARBA" id="ARBA00022722"/>
    </source>
</evidence>